<protein>
    <submittedName>
        <fullName evidence="1">Uncharacterized protein</fullName>
    </submittedName>
</protein>
<name>A0A9W9H5X6_9EURO</name>
<organism evidence="1 2">
    <name type="scientific">Penicillium bovifimosum</name>
    <dbReference type="NCBI Taxonomy" id="126998"/>
    <lineage>
        <taxon>Eukaryota</taxon>
        <taxon>Fungi</taxon>
        <taxon>Dikarya</taxon>
        <taxon>Ascomycota</taxon>
        <taxon>Pezizomycotina</taxon>
        <taxon>Eurotiomycetes</taxon>
        <taxon>Eurotiomycetidae</taxon>
        <taxon>Eurotiales</taxon>
        <taxon>Aspergillaceae</taxon>
        <taxon>Penicillium</taxon>
    </lineage>
</organism>
<dbReference type="EMBL" id="JAPQKL010000003">
    <property type="protein sequence ID" value="KAJ5139239.1"/>
    <property type="molecule type" value="Genomic_DNA"/>
</dbReference>
<dbReference type="GeneID" id="81404001"/>
<reference evidence="1" key="2">
    <citation type="journal article" date="2023" name="IMA Fungus">
        <title>Comparative genomic study of the Penicillium genus elucidates a diverse pangenome and 15 lateral gene transfer events.</title>
        <authorList>
            <person name="Petersen C."/>
            <person name="Sorensen T."/>
            <person name="Nielsen M.R."/>
            <person name="Sondergaard T.E."/>
            <person name="Sorensen J.L."/>
            <person name="Fitzpatrick D.A."/>
            <person name="Frisvad J.C."/>
            <person name="Nielsen K.L."/>
        </authorList>
    </citation>
    <scope>NUCLEOTIDE SEQUENCE</scope>
    <source>
        <strain evidence="1">IBT 22155</strain>
    </source>
</reference>
<evidence type="ECO:0000313" key="1">
    <source>
        <dbReference type="EMBL" id="KAJ5139239.1"/>
    </source>
</evidence>
<dbReference type="OrthoDB" id="76567at2759"/>
<dbReference type="Proteomes" id="UP001149079">
    <property type="component" value="Unassembled WGS sequence"/>
</dbReference>
<keyword evidence="2" id="KW-1185">Reference proteome</keyword>
<evidence type="ECO:0000313" key="2">
    <source>
        <dbReference type="Proteomes" id="UP001149079"/>
    </source>
</evidence>
<accession>A0A9W9H5X6</accession>
<reference evidence="1" key="1">
    <citation type="submission" date="2022-11" db="EMBL/GenBank/DDBJ databases">
        <authorList>
            <person name="Petersen C."/>
        </authorList>
    </citation>
    <scope>NUCLEOTIDE SEQUENCE</scope>
    <source>
        <strain evidence="1">IBT 22155</strain>
    </source>
</reference>
<gene>
    <name evidence="1" type="ORF">N7515_004087</name>
</gene>
<dbReference type="RefSeq" id="XP_056523888.1">
    <property type="nucleotide sequence ID" value="XM_056664831.1"/>
</dbReference>
<proteinExistence type="predicted"/>
<sequence>MSDDSGTSDVEHADIECFAALPNDTAQATGLTENAVRKTIRDNQDTADVLKYIRFTNVPPAVADKFSRCNTRQMFSPSTRYMIIKLLTGAHETAASGLGGAMQHEMYNMGLGKAIRPLGSKTIHGVFCRKEADATYGPAQPVPGRSPKWPTVVVEVGASESYRKLRADADWWLTNSRGDVKLVVLVSISRTTPKSNVRFETVALNATVDSLRLQRPRYAPYIRQTITASHNANEPNSQISIRPSVPLTIPFEELLCRPPVPPEGDIQISPHRLEEISEHVWAEQGL</sequence>
<comment type="caution">
    <text evidence="1">The sequence shown here is derived from an EMBL/GenBank/DDBJ whole genome shotgun (WGS) entry which is preliminary data.</text>
</comment>
<dbReference type="AlphaFoldDB" id="A0A9W9H5X6"/>